<dbReference type="GO" id="GO:0006261">
    <property type="term" value="P:DNA-templated DNA replication"/>
    <property type="evidence" value="ECO:0007669"/>
    <property type="project" value="UniProtKB-UniRule"/>
</dbReference>
<evidence type="ECO:0000256" key="1">
    <source>
        <dbReference type="ARBA" id="ARBA00000185"/>
    </source>
</evidence>
<evidence type="ECO:0000256" key="6">
    <source>
        <dbReference type="ARBA" id="ARBA00022842"/>
    </source>
</evidence>
<keyword evidence="9 10" id="KW-0413">Isomerase</keyword>
<keyword evidence="7 10" id="KW-0799">Topoisomerase</keyword>
<dbReference type="AlphaFoldDB" id="A0A8J7PBX2"/>
<dbReference type="GO" id="GO:0046872">
    <property type="term" value="F:metal ion binding"/>
    <property type="evidence" value="ECO:0007669"/>
    <property type="project" value="UniProtKB-KW"/>
</dbReference>
<dbReference type="GO" id="GO:0006265">
    <property type="term" value="P:DNA topological change"/>
    <property type="evidence" value="ECO:0007669"/>
    <property type="project" value="UniProtKB-UniRule"/>
</dbReference>
<keyword evidence="4 10" id="KW-0547">Nucleotide-binding</keyword>
<dbReference type="PRINTS" id="PR00418">
    <property type="entry name" value="TPI2FAMILY"/>
</dbReference>
<dbReference type="NCBIfam" id="NF004189">
    <property type="entry name" value="PRK05644.1"/>
    <property type="match status" value="1"/>
</dbReference>
<comment type="function">
    <text evidence="10">A type II topoisomerase that negatively supercoils closed circular double-stranded (ds) DNA in an ATP-dependent manner to modulate DNA topology and maintain chromosomes in an underwound state. Negative supercoiling favors strand separation, and DNA replication, transcription, recombination and repair, all of which involve strand separation. Also able to catalyze the interconversion of other topological isomers of dsDNA rings, including catenanes and knotted rings. Type II topoisomerases break and join 2 DNA strands simultaneously in an ATP-dependent manner.</text>
</comment>
<dbReference type="PRINTS" id="PR01159">
    <property type="entry name" value="DNAGYRASEB"/>
</dbReference>
<dbReference type="InterPro" id="IPR011557">
    <property type="entry name" value="GyrB"/>
</dbReference>
<dbReference type="SMART" id="SM00433">
    <property type="entry name" value="TOP2c"/>
    <property type="match status" value="1"/>
</dbReference>
<dbReference type="Pfam" id="PF01751">
    <property type="entry name" value="Toprim"/>
    <property type="match status" value="1"/>
</dbReference>
<evidence type="ECO:0000256" key="4">
    <source>
        <dbReference type="ARBA" id="ARBA00022741"/>
    </source>
</evidence>
<dbReference type="InterPro" id="IPR003594">
    <property type="entry name" value="HATPase_dom"/>
</dbReference>
<dbReference type="EC" id="5.6.2.2" evidence="10"/>
<keyword evidence="3 10" id="KW-0479">Metal-binding</keyword>
<dbReference type="GO" id="GO:0003677">
    <property type="term" value="F:DNA binding"/>
    <property type="evidence" value="ECO:0007669"/>
    <property type="project" value="UniProtKB-KW"/>
</dbReference>
<dbReference type="InterPro" id="IPR034160">
    <property type="entry name" value="TOPRIM_GyrB"/>
</dbReference>
<feature type="binding site" evidence="10">
    <location>
        <position position="469"/>
    </location>
    <ligand>
        <name>Mg(2+)</name>
        <dbReference type="ChEBI" id="CHEBI:18420"/>
        <label>1</label>
        <note>catalytic</note>
    </ligand>
</feature>
<feature type="region of interest" description="Disordered" evidence="11">
    <location>
        <begin position="431"/>
        <end position="457"/>
    </location>
</feature>
<dbReference type="Proteomes" id="UP000664277">
    <property type="component" value="Unassembled WGS sequence"/>
</dbReference>
<dbReference type="PANTHER" id="PTHR45866">
    <property type="entry name" value="DNA GYRASE/TOPOISOMERASE SUBUNIT B"/>
    <property type="match status" value="1"/>
</dbReference>
<dbReference type="InterPro" id="IPR006171">
    <property type="entry name" value="TOPRIM_dom"/>
</dbReference>
<dbReference type="InterPro" id="IPR036890">
    <property type="entry name" value="HATPase_C_sf"/>
</dbReference>
<evidence type="ECO:0000313" key="14">
    <source>
        <dbReference type="Proteomes" id="UP000664277"/>
    </source>
</evidence>
<comment type="cofactor">
    <cofactor evidence="10">
        <name>Mg(2+)</name>
        <dbReference type="ChEBI" id="CHEBI:18420"/>
    </cofactor>
    <cofactor evidence="10">
        <name>Mn(2+)</name>
        <dbReference type="ChEBI" id="CHEBI:29035"/>
    </cofactor>
    <cofactor evidence="10">
        <name>Ca(2+)</name>
        <dbReference type="ChEBI" id="CHEBI:29108"/>
    </cofactor>
    <text evidence="10">Binds two Mg(2+) per subunit. The magnesium ions form salt bridges with both the protein and the DNA. Can also accept other divalent metal cations, such as Mn(2+) or Ca(2+).</text>
</comment>
<feature type="binding site" evidence="10">
    <location>
        <position position="561"/>
    </location>
    <ligand>
        <name>Mg(2+)</name>
        <dbReference type="ChEBI" id="CHEBI:18420"/>
        <label>2</label>
    </ligand>
</feature>
<dbReference type="GO" id="GO:0034335">
    <property type="term" value="F:DNA negative supercoiling activity"/>
    <property type="evidence" value="ECO:0007669"/>
    <property type="project" value="UniProtKB-ARBA"/>
</dbReference>
<feature type="binding site" evidence="10">
    <location>
        <position position="559"/>
    </location>
    <ligand>
        <name>Mg(2+)</name>
        <dbReference type="ChEBI" id="CHEBI:18420"/>
        <label>2</label>
    </ligand>
</feature>
<dbReference type="CDD" id="cd03366">
    <property type="entry name" value="TOPRIM_TopoIIA_GyrB"/>
    <property type="match status" value="1"/>
</dbReference>
<dbReference type="InterPro" id="IPR013506">
    <property type="entry name" value="Topo_IIA_bsu_dom2"/>
</dbReference>
<dbReference type="InterPro" id="IPR018522">
    <property type="entry name" value="TopoIIA_CS"/>
</dbReference>
<dbReference type="InterPro" id="IPR013759">
    <property type="entry name" value="Topo_IIA_B_C"/>
</dbReference>
<dbReference type="EMBL" id="JAFLCK010000006">
    <property type="protein sequence ID" value="MBN8659981.1"/>
    <property type="molecule type" value="Genomic_DNA"/>
</dbReference>
<dbReference type="GO" id="GO:0005524">
    <property type="term" value="F:ATP binding"/>
    <property type="evidence" value="ECO:0007669"/>
    <property type="project" value="UniProtKB-UniRule"/>
</dbReference>
<feature type="binding site" evidence="10">
    <location>
        <position position="559"/>
    </location>
    <ligand>
        <name>Mg(2+)</name>
        <dbReference type="ChEBI" id="CHEBI:18420"/>
        <label>1</label>
        <note>catalytic</note>
    </ligand>
</feature>
<dbReference type="Gene3D" id="3.30.230.10">
    <property type="match status" value="1"/>
</dbReference>
<evidence type="ECO:0000256" key="5">
    <source>
        <dbReference type="ARBA" id="ARBA00022840"/>
    </source>
</evidence>
<dbReference type="GO" id="GO:0005694">
    <property type="term" value="C:chromosome"/>
    <property type="evidence" value="ECO:0007669"/>
    <property type="project" value="InterPro"/>
</dbReference>
<dbReference type="PANTHER" id="PTHR45866:SF1">
    <property type="entry name" value="DNA GYRASE SUBUNIT B, MITOCHONDRIAL"/>
    <property type="match status" value="1"/>
</dbReference>
<comment type="subcellular location">
    <subcellularLocation>
        <location evidence="10">Cytoplasm</location>
    </subcellularLocation>
</comment>
<sequence>MAKKEQGTVASLTEQENNEETSKSTGVVAEVDNKVQGDYDASAIDVLEGLEAVRVRPGMYIGTTGPRGLHHMVWEIVDNAVDESLAGHCSRIEVTINADESCTVLDNGRGIPTDVVEKTGKSAVETVFTVLHAGGKFGGGGYKVSGGLHGVGASVVNALSEKLEVEVSRNGRVHKQVYLRGVADGDLQVLGETDYRGTKVTFWPDDQIFHDFNEDNERIRIFFEWDVLATRLREMAFLNKGLAIILTDNRPGKGDGKTETYHYEGGISSYVEYLNETRDVLHKPPIYFEQKTEEVTVECSLQWTAQYSESIYSFVNNINTHDGGTHETGFRNALTRIVNDYARKNNLLKENDSNFTGDDVREGLTAIVSVKVPDPQFEGQTKERLGNREVQGVVQSITAERLSDWLELNPKLSKEIINKVVQSKAAREAAQKAKQTVRRQSALSGGGLPGKLADCSDKDPERCEVYLVEGDSAGGSAKQGRDRSFQAILPLRGKILNVERVQPSRIYDNAEVQAMIQAIGLVVKENDEDGSKTAGLLKPNAENLDLSKLRYHKIIIMTDADVDGSHIRTLLLTFFFRYARQLVERGYVYIAQPPLYKVEKGKRVEYCYNEHKLEALLAEMGEKASVQRFKGLGEMMPQQLWDTTMNPATRTLKKVTVADASEADHWFDLLMGEVVGPRRQYIEENAHKSNLDI</sequence>
<dbReference type="InterPro" id="IPR020568">
    <property type="entry name" value="Ribosomal_Su5_D2-typ_SF"/>
</dbReference>
<evidence type="ECO:0000256" key="11">
    <source>
        <dbReference type="SAM" id="MobiDB-lite"/>
    </source>
</evidence>
<proteinExistence type="inferred from homology"/>
<dbReference type="InterPro" id="IPR000565">
    <property type="entry name" value="Topo_IIA_B"/>
</dbReference>
<gene>
    <name evidence="10 13" type="primary">gyrB</name>
    <name evidence="13" type="ORF">J0M35_06430</name>
</gene>
<feature type="region of interest" description="Disordered" evidence="11">
    <location>
        <begin position="1"/>
        <end position="29"/>
    </location>
</feature>
<protein>
    <recommendedName>
        <fullName evidence="10">DNA gyrase subunit B</fullName>
        <ecNumber evidence="10">5.6.2.2</ecNumber>
    </recommendedName>
</protein>
<feature type="domain" description="Toprim" evidence="12">
    <location>
        <begin position="463"/>
        <end position="594"/>
    </location>
</feature>
<feature type="site" description="Interaction with DNA" evidence="10">
    <location>
        <position position="494"/>
    </location>
</feature>
<dbReference type="GO" id="GO:0005737">
    <property type="term" value="C:cytoplasm"/>
    <property type="evidence" value="ECO:0007669"/>
    <property type="project" value="UniProtKB-SubCell"/>
</dbReference>
<dbReference type="InterPro" id="IPR001241">
    <property type="entry name" value="Topo_IIA"/>
</dbReference>
<evidence type="ECO:0000256" key="2">
    <source>
        <dbReference type="ARBA" id="ARBA00010708"/>
    </source>
</evidence>
<dbReference type="SUPFAM" id="SSF54211">
    <property type="entry name" value="Ribosomal protein S5 domain 2-like"/>
    <property type="match status" value="1"/>
</dbReference>
<dbReference type="SUPFAM" id="SSF56719">
    <property type="entry name" value="Type II DNA topoisomerase"/>
    <property type="match status" value="1"/>
</dbReference>
<dbReference type="NCBIfam" id="NF011501">
    <property type="entry name" value="PRK14939.1"/>
    <property type="match status" value="1"/>
</dbReference>
<dbReference type="FunFam" id="3.30.565.10:FF:000002">
    <property type="entry name" value="DNA gyrase subunit B"/>
    <property type="match status" value="1"/>
</dbReference>
<keyword evidence="5 10" id="KW-0067">ATP-binding</keyword>
<evidence type="ECO:0000256" key="8">
    <source>
        <dbReference type="ARBA" id="ARBA00023125"/>
    </source>
</evidence>
<dbReference type="InterPro" id="IPR013760">
    <property type="entry name" value="Topo_IIA-like_dom_sf"/>
</dbReference>
<reference evidence="13" key="1">
    <citation type="submission" date="2021-02" db="EMBL/GenBank/DDBJ databases">
        <title>Genome-Resolved Metagenomics of a Microbial Community Performing Photosynthetic Biological Nutrient Removal.</title>
        <authorList>
            <person name="Mcdaniel E.A."/>
        </authorList>
    </citation>
    <scope>NUCLEOTIDE SEQUENCE</scope>
    <source>
        <strain evidence="13">UWPOB_OBS1</strain>
    </source>
</reference>
<dbReference type="HAMAP" id="MF_01898">
    <property type="entry name" value="GyrB"/>
    <property type="match status" value="1"/>
</dbReference>
<evidence type="ECO:0000256" key="10">
    <source>
        <dbReference type="HAMAP-Rule" id="MF_01898"/>
    </source>
</evidence>
<evidence type="ECO:0000256" key="7">
    <source>
        <dbReference type="ARBA" id="ARBA00023029"/>
    </source>
</evidence>
<evidence type="ECO:0000256" key="9">
    <source>
        <dbReference type="ARBA" id="ARBA00023235"/>
    </source>
</evidence>
<feature type="site" description="Interaction with DNA" evidence="10">
    <location>
        <position position="497"/>
    </location>
</feature>
<organism evidence="13 14">
    <name type="scientific">Candidatus Obscuribacter phosphatis</name>
    <dbReference type="NCBI Taxonomy" id="1906157"/>
    <lineage>
        <taxon>Bacteria</taxon>
        <taxon>Bacillati</taxon>
        <taxon>Candidatus Melainabacteria</taxon>
        <taxon>Candidatus Obscuribacterales</taxon>
        <taxon>Candidatus Obscuribacteraceae</taxon>
        <taxon>Candidatus Obscuribacter</taxon>
    </lineage>
</organism>
<dbReference type="InterPro" id="IPR002288">
    <property type="entry name" value="DNA_gyrase_B_C"/>
</dbReference>
<dbReference type="PROSITE" id="PS50880">
    <property type="entry name" value="TOPRIM"/>
    <property type="match status" value="1"/>
</dbReference>
<dbReference type="Gene3D" id="3.40.50.670">
    <property type="match status" value="1"/>
</dbReference>
<comment type="catalytic activity">
    <reaction evidence="1 10">
        <text>ATP-dependent breakage, passage and rejoining of double-stranded DNA.</text>
        <dbReference type="EC" id="5.6.2.2"/>
    </reaction>
</comment>
<dbReference type="Pfam" id="PF00986">
    <property type="entry name" value="DNA_gyraseB_C"/>
    <property type="match status" value="1"/>
</dbReference>
<dbReference type="PROSITE" id="PS00177">
    <property type="entry name" value="TOPOISOMERASE_II"/>
    <property type="match status" value="1"/>
</dbReference>
<name>A0A8J7PBX2_9BACT</name>
<evidence type="ECO:0000313" key="13">
    <source>
        <dbReference type="EMBL" id="MBN8659981.1"/>
    </source>
</evidence>
<comment type="miscellaneous">
    <text evidence="10">Few gyrases are as efficient as E.coli at forming negative supercoils. Not all organisms have 2 type II topoisomerases; in organisms with a single type II topoisomerase this enzyme also has to decatenate newly replicated chromosomes.</text>
</comment>
<dbReference type="Pfam" id="PF00204">
    <property type="entry name" value="DNA_gyraseB"/>
    <property type="match status" value="1"/>
</dbReference>
<evidence type="ECO:0000259" key="12">
    <source>
        <dbReference type="PROSITE" id="PS50880"/>
    </source>
</evidence>
<dbReference type="SMART" id="SM00387">
    <property type="entry name" value="HATPase_c"/>
    <property type="match status" value="1"/>
</dbReference>
<dbReference type="FunFam" id="3.30.230.10:FF:000005">
    <property type="entry name" value="DNA gyrase subunit B"/>
    <property type="match status" value="1"/>
</dbReference>
<keyword evidence="8" id="KW-0238">DNA-binding</keyword>
<dbReference type="SUPFAM" id="SSF55874">
    <property type="entry name" value="ATPase domain of HSP90 chaperone/DNA topoisomerase II/histidine kinase"/>
    <property type="match status" value="1"/>
</dbReference>
<evidence type="ECO:0000256" key="3">
    <source>
        <dbReference type="ARBA" id="ARBA00022723"/>
    </source>
</evidence>
<keyword evidence="6 10" id="KW-0460">Magnesium</keyword>
<dbReference type="FunFam" id="3.40.50.670:FF:000002">
    <property type="entry name" value="DNA gyrase subunit B"/>
    <property type="match status" value="1"/>
</dbReference>
<accession>A0A8J7PBX2</accession>
<comment type="similarity">
    <text evidence="2 10">Belongs to the type II topoisomerase GyrB family.</text>
</comment>
<dbReference type="CDD" id="cd00822">
    <property type="entry name" value="TopoII_Trans_DNA_gyrase"/>
    <property type="match status" value="1"/>
</dbReference>
<dbReference type="Pfam" id="PF02518">
    <property type="entry name" value="HATPase_c"/>
    <property type="match status" value="1"/>
</dbReference>
<keyword evidence="10" id="KW-0963">Cytoplasm</keyword>
<dbReference type="Gene3D" id="3.30.565.10">
    <property type="entry name" value="Histidine kinase-like ATPase, C-terminal domain"/>
    <property type="match status" value="1"/>
</dbReference>
<dbReference type="CDD" id="cd16928">
    <property type="entry name" value="HATPase_GyrB-like"/>
    <property type="match status" value="1"/>
</dbReference>
<comment type="subunit">
    <text evidence="10">Heterotetramer, composed of two GyrA and two GyrB chains. In the heterotetramer, GyrA contains the active site tyrosine that forms a transient covalent intermediate with DNA, while GyrB binds cofactors and catalyzes ATP hydrolysis.</text>
</comment>
<comment type="caution">
    <text evidence="13">The sequence shown here is derived from an EMBL/GenBank/DDBJ whole genome shotgun (WGS) entry which is preliminary data.</text>
</comment>
<dbReference type="NCBIfam" id="TIGR01059">
    <property type="entry name" value="gyrB"/>
    <property type="match status" value="1"/>
</dbReference>
<dbReference type="InterPro" id="IPR014721">
    <property type="entry name" value="Ribsml_uS5_D2-typ_fold_subgr"/>
</dbReference>